<dbReference type="Pfam" id="PF23493">
    <property type="entry name" value="CysS_C"/>
    <property type="match status" value="1"/>
</dbReference>
<keyword evidence="5" id="KW-1185">Reference proteome</keyword>
<gene>
    <name evidence="4" type="primary">yqeB</name>
    <name evidence="4" type="ORF">J1TS3_18130</name>
</gene>
<dbReference type="Pfam" id="PF23494">
    <property type="entry name" value="bPH_10"/>
    <property type="match status" value="1"/>
</dbReference>
<name>A0ABQ4K4N5_9BACI</name>
<protein>
    <submittedName>
        <fullName evidence="4">Uncharacterized protein</fullName>
    </submittedName>
</protein>
<evidence type="ECO:0000259" key="3">
    <source>
        <dbReference type="Pfam" id="PF23494"/>
    </source>
</evidence>
<feature type="domain" description="YqeB PH" evidence="3">
    <location>
        <begin position="6"/>
        <end position="163"/>
    </location>
</feature>
<feature type="transmembrane region" description="Helical" evidence="1">
    <location>
        <begin position="69"/>
        <end position="90"/>
    </location>
</feature>
<evidence type="ECO:0000256" key="1">
    <source>
        <dbReference type="SAM" id="Phobius"/>
    </source>
</evidence>
<proteinExistence type="predicted"/>
<keyword evidence="1" id="KW-0472">Membrane</keyword>
<evidence type="ECO:0000259" key="2">
    <source>
        <dbReference type="Pfam" id="PF23493"/>
    </source>
</evidence>
<dbReference type="Proteomes" id="UP000680279">
    <property type="component" value="Unassembled WGS sequence"/>
</dbReference>
<keyword evidence="1" id="KW-1133">Transmembrane helix</keyword>
<sequence length="239" mass="27496">MDTSSTLLGPTKNQKSILYLSFATIGLIGGYFATGIVKWIIGLSWIPYHQSFELVNKVLLKIQSLSGDWSAIILAIIGACLGLFLAFLCIEEILRANISDQEIVIYKDDHTYAISKDEIQHVFLDEKELVIVDLNGHELLRETHHHKEKVVEDAFVFHRYPWEQGDPYEKEFQLWTAKTKEVSNAVHALMKAREKALEDKNDEEARELRKGLADLNIVVRTRGTKQYWRFAMRHTEHSA</sequence>
<dbReference type="EMBL" id="BOQT01000005">
    <property type="protein sequence ID" value="GIN20679.1"/>
    <property type="molecule type" value="Genomic_DNA"/>
</dbReference>
<organism evidence="4 5">
    <name type="scientific">Siminovitchia fordii</name>
    <dbReference type="NCBI Taxonomy" id="254759"/>
    <lineage>
        <taxon>Bacteria</taxon>
        <taxon>Bacillati</taxon>
        <taxon>Bacillota</taxon>
        <taxon>Bacilli</taxon>
        <taxon>Bacillales</taxon>
        <taxon>Bacillaceae</taxon>
        <taxon>Siminovitchia</taxon>
    </lineage>
</organism>
<comment type="caution">
    <text evidence="4">The sequence shown here is derived from an EMBL/GenBank/DDBJ whole genome shotgun (WGS) entry which is preliminary data.</text>
</comment>
<reference evidence="4 5" key="1">
    <citation type="submission" date="2021-03" db="EMBL/GenBank/DDBJ databases">
        <title>Antimicrobial resistance genes in bacteria isolated from Japanese honey, and their potential for conferring macrolide and lincosamide resistance in the American foulbrood pathogen Paenibacillus larvae.</title>
        <authorList>
            <person name="Okamoto M."/>
            <person name="Kumagai M."/>
            <person name="Kanamori H."/>
            <person name="Takamatsu D."/>
        </authorList>
    </citation>
    <scope>NUCLEOTIDE SEQUENCE [LARGE SCALE GENOMIC DNA]</scope>
    <source>
        <strain evidence="4 5">J1TS3</strain>
    </source>
</reference>
<evidence type="ECO:0000313" key="4">
    <source>
        <dbReference type="EMBL" id="GIN20679.1"/>
    </source>
</evidence>
<evidence type="ECO:0000313" key="5">
    <source>
        <dbReference type="Proteomes" id="UP000680279"/>
    </source>
</evidence>
<feature type="domain" description="Cysteinyl-tRNA ligase anticodon binding" evidence="2">
    <location>
        <begin position="180"/>
        <end position="229"/>
    </location>
</feature>
<dbReference type="InterPro" id="IPR056411">
    <property type="entry name" value="CysS_C"/>
</dbReference>
<keyword evidence="1" id="KW-0812">Transmembrane</keyword>
<dbReference type="RefSeq" id="WP_018707037.1">
    <property type="nucleotide sequence ID" value="NZ_BOQT01000005.1"/>
</dbReference>
<feature type="transmembrane region" description="Helical" evidence="1">
    <location>
        <begin position="17"/>
        <end position="41"/>
    </location>
</feature>
<dbReference type="InterPro" id="IPR057798">
    <property type="entry name" value="PH_YqeB"/>
</dbReference>
<accession>A0ABQ4K4N5</accession>